<evidence type="ECO:0000256" key="1">
    <source>
        <dbReference type="ARBA" id="ARBA00004496"/>
    </source>
</evidence>
<reference evidence="9" key="1">
    <citation type="submission" date="2022-02" db="EMBL/GenBank/DDBJ databases">
        <authorList>
            <person name="Leng L."/>
        </authorList>
    </citation>
    <scope>NUCLEOTIDE SEQUENCE</scope>
    <source>
        <strain evidence="9">JI</strain>
    </source>
</reference>
<keyword evidence="6 7" id="KW-0592">Phosphate transport</keyword>
<evidence type="ECO:0000256" key="4">
    <source>
        <dbReference type="ARBA" id="ARBA00022448"/>
    </source>
</evidence>
<dbReference type="AlphaFoldDB" id="A0A9X4GZK0"/>
<accession>A0A9X4GZK0</accession>
<comment type="caution">
    <text evidence="9">The sequence shown here is derived from an EMBL/GenBank/DDBJ whole genome shotgun (WGS) entry which is preliminary data.</text>
</comment>
<sequence>MRTRATFDQALSELQQEITRMGFYVEEAISRAVESLAKQDENMAQAVIDGDVLIDEQHQLIENKCLKLIATQQPIAKDLRRIATGLMIITDLERMADLACDIAKITRRIACQPLIKPLLDIPRMAQIAQKMVKESLDAYVREDVQLAVAMAKEDDLVDSLHNQVFRELLIYMMENPKTINQATALLFASRHLERIADHATNIGERIVYLATGERKELND</sequence>
<dbReference type="GO" id="GO:0006817">
    <property type="term" value="P:phosphate ion transport"/>
    <property type="evidence" value="ECO:0007669"/>
    <property type="project" value="UniProtKB-KW"/>
</dbReference>
<dbReference type="PIRSF" id="PIRSF003107">
    <property type="entry name" value="PhoU"/>
    <property type="match status" value="1"/>
</dbReference>
<evidence type="ECO:0000313" key="9">
    <source>
        <dbReference type="EMBL" id="MDF9408885.1"/>
    </source>
</evidence>
<dbReference type="GO" id="GO:0045936">
    <property type="term" value="P:negative regulation of phosphate metabolic process"/>
    <property type="evidence" value="ECO:0007669"/>
    <property type="project" value="InterPro"/>
</dbReference>
<keyword evidence="4 7" id="KW-0813">Transport</keyword>
<evidence type="ECO:0000256" key="7">
    <source>
        <dbReference type="PIRNR" id="PIRNR003107"/>
    </source>
</evidence>
<feature type="domain" description="PhoU" evidence="8">
    <location>
        <begin position="121"/>
        <end position="206"/>
    </location>
</feature>
<comment type="function">
    <text evidence="7">Plays a role in the regulation of phosphate uptake.</text>
</comment>
<gene>
    <name evidence="9" type="primary">phoU</name>
    <name evidence="9" type="ORF">L7E55_11040</name>
</gene>
<evidence type="ECO:0000256" key="6">
    <source>
        <dbReference type="ARBA" id="ARBA00022592"/>
    </source>
</evidence>
<organism evidence="9 10">
    <name type="scientific">Pelotomaculum isophthalicicum JI</name>
    <dbReference type="NCBI Taxonomy" id="947010"/>
    <lineage>
        <taxon>Bacteria</taxon>
        <taxon>Bacillati</taxon>
        <taxon>Bacillota</taxon>
        <taxon>Clostridia</taxon>
        <taxon>Eubacteriales</taxon>
        <taxon>Desulfotomaculaceae</taxon>
        <taxon>Pelotomaculum</taxon>
    </lineage>
</organism>
<evidence type="ECO:0000259" key="8">
    <source>
        <dbReference type="Pfam" id="PF01895"/>
    </source>
</evidence>
<dbReference type="PANTHER" id="PTHR42930:SF3">
    <property type="entry name" value="PHOSPHATE-SPECIFIC TRANSPORT SYSTEM ACCESSORY PROTEIN PHOU"/>
    <property type="match status" value="1"/>
</dbReference>
<dbReference type="Gene3D" id="1.20.58.220">
    <property type="entry name" value="Phosphate transport system protein phou homolog 2, domain 2"/>
    <property type="match status" value="1"/>
</dbReference>
<keyword evidence="10" id="KW-1185">Reference proteome</keyword>
<evidence type="ECO:0000256" key="3">
    <source>
        <dbReference type="ARBA" id="ARBA00011738"/>
    </source>
</evidence>
<dbReference type="NCBIfam" id="TIGR02135">
    <property type="entry name" value="phoU_full"/>
    <property type="match status" value="1"/>
</dbReference>
<keyword evidence="5 7" id="KW-0963">Cytoplasm</keyword>
<evidence type="ECO:0000313" key="10">
    <source>
        <dbReference type="Proteomes" id="UP001154312"/>
    </source>
</evidence>
<name>A0A9X4GZK0_9FIRM</name>
<dbReference type="InterPro" id="IPR026022">
    <property type="entry name" value="PhoU_dom"/>
</dbReference>
<dbReference type="PANTHER" id="PTHR42930">
    <property type="entry name" value="PHOSPHATE-SPECIFIC TRANSPORT SYSTEM ACCESSORY PROTEIN PHOU"/>
    <property type="match status" value="1"/>
</dbReference>
<dbReference type="Pfam" id="PF01895">
    <property type="entry name" value="PhoU"/>
    <property type="match status" value="2"/>
</dbReference>
<feature type="domain" description="PhoU" evidence="8">
    <location>
        <begin position="18"/>
        <end position="105"/>
    </location>
</feature>
<dbReference type="EMBL" id="JAKOAV010000020">
    <property type="protein sequence ID" value="MDF9408885.1"/>
    <property type="molecule type" value="Genomic_DNA"/>
</dbReference>
<comment type="subunit">
    <text evidence="3 7">Homodimer.</text>
</comment>
<dbReference type="RefSeq" id="WP_277444292.1">
    <property type="nucleotide sequence ID" value="NZ_JAKOAV010000020.1"/>
</dbReference>
<protein>
    <recommendedName>
        <fullName evidence="7">Phosphate-specific transport system accessory protein PhoU</fullName>
    </recommendedName>
</protein>
<dbReference type="GO" id="GO:0005737">
    <property type="term" value="C:cytoplasm"/>
    <property type="evidence" value="ECO:0007669"/>
    <property type="project" value="UniProtKB-SubCell"/>
</dbReference>
<proteinExistence type="inferred from homology"/>
<evidence type="ECO:0000256" key="2">
    <source>
        <dbReference type="ARBA" id="ARBA00008107"/>
    </source>
</evidence>
<comment type="subcellular location">
    <subcellularLocation>
        <location evidence="1 7">Cytoplasm</location>
    </subcellularLocation>
</comment>
<dbReference type="SUPFAM" id="SSF109755">
    <property type="entry name" value="PhoU-like"/>
    <property type="match status" value="1"/>
</dbReference>
<comment type="similarity">
    <text evidence="2 7">Belongs to the PhoU family.</text>
</comment>
<dbReference type="InterPro" id="IPR028366">
    <property type="entry name" value="PhoU"/>
</dbReference>
<dbReference type="GO" id="GO:0030643">
    <property type="term" value="P:intracellular phosphate ion homeostasis"/>
    <property type="evidence" value="ECO:0007669"/>
    <property type="project" value="InterPro"/>
</dbReference>
<dbReference type="FunFam" id="1.20.58.220:FF:000004">
    <property type="entry name" value="Phosphate-specific transport system accessory protein PhoU"/>
    <property type="match status" value="1"/>
</dbReference>
<evidence type="ECO:0000256" key="5">
    <source>
        <dbReference type="ARBA" id="ARBA00022490"/>
    </source>
</evidence>
<dbReference type="Proteomes" id="UP001154312">
    <property type="component" value="Unassembled WGS sequence"/>
</dbReference>
<dbReference type="InterPro" id="IPR038078">
    <property type="entry name" value="PhoU-like_sf"/>
</dbReference>